<dbReference type="GO" id="GO:0006401">
    <property type="term" value="P:RNA catabolic process"/>
    <property type="evidence" value="ECO:0007669"/>
    <property type="project" value="TreeGrafter"/>
</dbReference>
<organism evidence="5">
    <name type="scientific">Solanum chilense</name>
    <name type="common">Tomato</name>
    <name type="synonym">Lycopersicon chilense</name>
    <dbReference type="NCBI Taxonomy" id="4083"/>
    <lineage>
        <taxon>Eukaryota</taxon>
        <taxon>Viridiplantae</taxon>
        <taxon>Streptophyta</taxon>
        <taxon>Embryophyta</taxon>
        <taxon>Tracheophyta</taxon>
        <taxon>Spermatophyta</taxon>
        <taxon>Magnoliopsida</taxon>
        <taxon>eudicotyledons</taxon>
        <taxon>Gunneridae</taxon>
        <taxon>Pentapetalae</taxon>
        <taxon>asterids</taxon>
        <taxon>lamiids</taxon>
        <taxon>Solanales</taxon>
        <taxon>Solanaceae</taxon>
        <taxon>Solanoideae</taxon>
        <taxon>Solaneae</taxon>
        <taxon>Solanum</taxon>
        <taxon>Solanum subgen. Lycopersicon</taxon>
    </lineage>
</organism>
<gene>
    <name evidence="5" type="primary">S</name>
</gene>
<evidence type="ECO:0000313" key="5">
    <source>
        <dbReference type="EMBL" id="AIG62955.1"/>
    </source>
</evidence>
<dbReference type="AlphaFoldDB" id="A0A075TS09"/>
<evidence type="ECO:0000256" key="4">
    <source>
        <dbReference type="RuleBase" id="RU004328"/>
    </source>
</evidence>
<dbReference type="SUPFAM" id="SSF55895">
    <property type="entry name" value="Ribonuclease Rh-like"/>
    <property type="match status" value="1"/>
</dbReference>
<dbReference type="GO" id="GO:0033897">
    <property type="term" value="F:ribonuclease T2 activity"/>
    <property type="evidence" value="ECO:0007669"/>
    <property type="project" value="InterPro"/>
</dbReference>
<evidence type="ECO:0000256" key="2">
    <source>
        <dbReference type="ARBA" id="ARBA00022759"/>
    </source>
</evidence>
<comment type="similarity">
    <text evidence="1 4">Belongs to the RNase T2 family.</text>
</comment>
<accession>A0A075TS09</accession>
<dbReference type="InterPro" id="IPR001568">
    <property type="entry name" value="RNase_T2-like"/>
</dbReference>
<keyword evidence="2" id="KW-0540">Nuclease</keyword>
<dbReference type="PANTHER" id="PTHR11240:SF81">
    <property type="entry name" value="RIBONUCLEASE S-2"/>
    <property type="match status" value="1"/>
</dbReference>
<dbReference type="EMBL" id="KJ814893">
    <property type="protein sequence ID" value="AIG62955.1"/>
    <property type="molecule type" value="mRNA"/>
</dbReference>
<dbReference type="Pfam" id="PF00445">
    <property type="entry name" value="Ribonuclease_T2"/>
    <property type="match status" value="1"/>
</dbReference>
<protein>
    <submittedName>
        <fullName evidence="5">Self-incompatibility ribonuclease</fullName>
    </submittedName>
</protein>
<dbReference type="InterPro" id="IPR036430">
    <property type="entry name" value="RNase_T2-like_sf"/>
</dbReference>
<keyword evidence="2" id="KW-0378">Hydrolase</keyword>
<feature type="non-terminal residue" evidence="5">
    <location>
        <position position="137"/>
    </location>
</feature>
<evidence type="ECO:0000256" key="3">
    <source>
        <dbReference type="ARBA" id="ARBA00023239"/>
    </source>
</evidence>
<keyword evidence="2" id="KW-0255">Endonuclease</keyword>
<dbReference type="GO" id="GO:0005576">
    <property type="term" value="C:extracellular region"/>
    <property type="evidence" value="ECO:0007669"/>
    <property type="project" value="TreeGrafter"/>
</dbReference>
<dbReference type="Gene3D" id="3.90.730.10">
    <property type="entry name" value="Ribonuclease T2-like"/>
    <property type="match status" value="1"/>
</dbReference>
<feature type="non-terminal residue" evidence="5">
    <location>
        <position position="1"/>
    </location>
</feature>
<dbReference type="PANTHER" id="PTHR11240">
    <property type="entry name" value="RIBONUCLEASE T2"/>
    <property type="match status" value="1"/>
</dbReference>
<proteinExistence type="evidence at transcript level"/>
<reference evidence="5" key="1">
    <citation type="submission" date="2014-04" db="EMBL/GenBank/DDBJ databases">
        <title>Control of interspecific reproductive barriers in tomato.</title>
        <authorList>
            <person name="Guo H."/>
            <person name="Li M."/>
            <person name="Xu C."/>
            <person name="Li Q."/>
            <person name="Zhang Y."/>
            <person name="Xue Y."/>
        </authorList>
    </citation>
    <scope>NUCLEOTIDE SEQUENCE</scope>
    <source>
        <strain evidence="5">LA1967</strain>
        <tissue evidence="5">Pistil</tissue>
    </source>
</reference>
<evidence type="ECO:0000256" key="1">
    <source>
        <dbReference type="ARBA" id="ARBA00007469"/>
    </source>
</evidence>
<keyword evidence="3" id="KW-0456">Lyase</keyword>
<dbReference type="GO" id="GO:0003723">
    <property type="term" value="F:RNA binding"/>
    <property type="evidence" value="ECO:0007669"/>
    <property type="project" value="InterPro"/>
</dbReference>
<sequence>NKSTRLNHCSTSTTFNTITVITTLFYREDKIKKDAIELRWPNLTTTELISKEDQVFWEKEFNKHGTCCSDLFDQNAYFNLAMGLKDRFDLLNVLRKNGITPGTSYLTSRKIVNSIKSLTQGVPNLSCYDDFKGTTEL</sequence>
<name>A0A075TS09_SOLCI</name>